<protein>
    <submittedName>
        <fullName evidence="3">Phosphatase 2C-like domain-containing protein</fullName>
    </submittedName>
</protein>
<evidence type="ECO:0000256" key="1">
    <source>
        <dbReference type="SAM" id="MobiDB-lite"/>
    </source>
</evidence>
<keyword evidence="4" id="KW-1185">Reference proteome</keyword>
<proteinExistence type="predicted"/>
<sequence>MSIDPSTQEVACPVIDETHIPVPHFPYNKVWRHPLFPGLFEYVRTIACDGSLDQGGVKRFLNALQPAEECEAHLQAQAATRVVATKEGKEVKVETNYLAANGDEGEDRMVVEAVSWAKLGDVLEKAGDAGRVGRKTVWGRWKSVAEVKAAEESEADKDKHKEKRSVETVADVSEDDNDIGKADLDVNEDHGDQKHDPAASSKAPADKDLILCTVLDGHGGAYVVDCVQKGAHAALAVGLATNPAALEGDEAAITQIIKDVYTTISQDIAAASLSVLTHTQTSAASTILPHLPSVASLQLAALERGGACVATALIDLRGGKVYIAHAGDVRVLGIWTDDQGGERAEVLTEDHNGVNEAEVARVKAAHPTDPNAMVKYKDEQYHRVLGWIMVSRTMGDVDFNRTEAVKQQMLAEGVHKLSEIPNPLIDPPYLTWEPTVTVRNLKKGVDGEKLETILMASDGLWDKMTDEEAARALIAHAQLKARAKAKIEIDPAVDIDVAPAGAVEPTGIPASTLTAQHPFPLSGPHTVPPSAFACAAAEAAQHPDVLNRTWTFRDPSNAATHLLRNALGDGDELQEREMLSLKYGTRLLRDDTSVMVIHLDQ</sequence>
<dbReference type="PROSITE" id="PS51746">
    <property type="entry name" value="PPM_2"/>
    <property type="match status" value="1"/>
</dbReference>
<evidence type="ECO:0000313" key="3">
    <source>
        <dbReference type="EMBL" id="KAI9632246.1"/>
    </source>
</evidence>
<dbReference type="AlphaFoldDB" id="A0AA38H450"/>
<dbReference type="Pfam" id="PF00481">
    <property type="entry name" value="PP2C"/>
    <property type="match status" value="1"/>
</dbReference>
<dbReference type="PANTHER" id="PTHR13832">
    <property type="entry name" value="PROTEIN PHOSPHATASE 2C"/>
    <property type="match status" value="1"/>
</dbReference>
<feature type="region of interest" description="Disordered" evidence="1">
    <location>
        <begin position="149"/>
        <end position="202"/>
    </location>
</feature>
<accession>A0AA38H450</accession>
<comment type="caution">
    <text evidence="3">The sequence shown here is derived from an EMBL/GenBank/DDBJ whole genome shotgun (WGS) entry which is preliminary data.</text>
</comment>
<evidence type="ECO:0000313" key="4">
    <source>
        <dbReference type="Proteomes" id="UP001164286"/>
    </source>
</evidence>
<reference evidence="3" key="1">
    <citation type="journal article" date="2022" name="G3 (Bethesda)">
        <title>High quality genome of the basidiomycete yeast Dioszegia hungarica PDD-24b-2 isolated from cloud water.</title>
        <authorList>
            <person name="Jarrige D."/>
            <person name="Haridas S."/>
            <person name="Bleykasten-Grosshans C."/>
            <person name="Joly M."/>
            <person name="Nadalig T."/>
            <person name="Sancelme M."/>
            <person name="Vuilleumier S."/>
            <person name="Grigoriev I.V."/>
            <person name="Amato P."/>
            <person name="Bringel F."/>
        </authorList>
    </citation>
    <scope>NUCLEOTIDE SEQUENCE</scope>
    <source>
        <strain evidence="3">PDD-24b-2</strain>
    </source>
</reference>
<evidence type="ECO:0000259" key="2">
    <source>
        <dbReference type="PROSITE" id="PS51746"/>
    </source>
</evidence>
<feature type="compositionally biased region" description="Basic and acidic residues" evidence="1">
    <location>
        <begin position="149"/>
        <end position="159"/>
    </location>
</feature>
<dbReference type="Proteomes" id="UP001164286">
    <property type="component" value="Unassembled WGS sequence"/>
</dbReference>
<dbReference type="InterPro" id="IPR001932">
    <property type="entry name" value="PPM-type_phosphatase-like_dom"/>
</dbReference>
<dbReference type="SMART" id="SM00332">
    <property type="entry name" value="PP2Cc"/>
    <property type="match status" value="1"/>
</dbReference>
<feature type="domain" description="PPM-type phosphatase" evidence="2">
    <location>
        <begin position="171"/>
        <end position="599"/>
    </location>
</feature>
<dbReference type="RefSeq" id="XP_052942023.1">
    <property type="nucleotide sequence ID" value="XM_053087976.1"/>
</dbReference>
<feature type="compositionally biased region" description="Basic and acidic residues" evidence="1">
    <location>
        <begin position="178"/>
        <end position="197"/>
    </location>
</feature>
<dbReference type="GO" id="GO:0004741">
    <property type="term" value="F:[pyruvate dehydrogenase (acetyl-transferring)]-phosphatase activity"/>
    <property type="evidence" value="ECO:0007669"/>
    <property type="project" value="TreeGrafter"/>
</dbReference>
<dbReference type="CDD" id="cd00143">
    <property type="entry name" value="PP2Cc"/>
    <property type="match status" value="1"/>
</dbReference>
<dbReference type="Gene3D" id="3.60.40.10">
    <property type="entry name" value="PPM-type phosphatase domain"/>
    <property type="match status" value="1"/>
</dbReference>
<name>A0AA38H450_9TREE</name>
<dbReference type="SUPFAM" id="SSF81606">
    <property type="entry name" value="PP2C-like"/>
    <property type="match status" value="1"/>
</dbReference>
<dbReference type="InterPro" id="IPR036457">
    <property type="entry name" value="PPM-type-like_dom_sf"/>
</dbReference>
<dbReference type="PANTHER" id="PTHR13832:SF792">
    <property type="entry name" value="GM14286P"/>
    <property type="match status" value="1"/>
</dbReference>
<dbReference type="GeneID" id="77727181"/>
<dbReference type="EMBL" id="JAKWFO010000014">
    <property type="protein sequence ID" value="KAI9632246.1"/>
    <property type="molecule type" value="Genomic_DNA"/>
</dbReference>
<dbReference type="InterPro" id="IPR015655">
    <property type="entry name" value="PP2C"/>
</dbReference>
<gene>
    <name evidence="3" type="ORF">MKK02DRAFT_30113</name>
</gene>
<organism evidence="3 4">
    <name type="scientific">Dioszegia hungarica</name>
    <dbReference type="NCBI Taxonomy" id="4972"/>
    <lineage>
        <taxon>Eukaryota</taxon>
        <taxon>Fungi</taxon>
        <taxon>Dikarya</taxon>
        <taxon>Basidiomycota</taxon>
        <taxon>Agaricomycotina</taxon>
        <taxon>Tremellomycetes</taxon>
        <taxon>Tremellales</taxon>
        <taxon>Bulleribasidiaceae</taxon>
        <taxon>Dioszegia</taxon>
    </lineage>
</organism>
<dbReference type="GO" id="GO:0005739">
    <property type="term" value="C:mitochondrion"/>
    <property type="evidence" value="ECO:0007669"/>
    <property type="project" value="TreeGrafter"/>
</dbReference>